<evidence type="ECO:0008006" key="5">
    <source>
        <dbReference type="Google" id="ProtNLM"/>
    </source>
</evidence>
<protein>
    <recommendedName>
        <fullName evidence="5">Secretion system C-terminal sorting domain-containing protein</fullName>
    </recommendedName>
</protein>
<keyword evidence="4" id="KW-1185">Reference proteome</keyword>
<dbReference type="Proteomes" id="UP000321245">
    <property type="component" value="Unassembled WGS sequence"/>
</dbReference>
<feature type="chain" id="PRO_5021946624" description="Secretion system C-terminal sorting domain-containing protein" evidence="2">
    <location>
        <begin position="20"/>
        <end position="348"/>
    </location>
</feature>
<dbReference type="AlphaFoldDB" id="A0A511NJ96"/>
<dbReference type="EMBL" id="BJXC01000021">
    <property type="protein sequence ID" value="GEM52882.1"/>
    <property type="molecule type" value="Genomic_DNA"/>
</dbReference>
<dbReference type="RefSeq" id="WP_019976417.1">
    <property type="nucleotide sequence ID" value="NZ_BJXC01000021.1"/>
</dbReference>
<accession>A0A511NJ96</accession>
<gene>
    <name evidence="3" type="ORF">EB1_26720</name>
</gene>
<sequence length="348" mass="38932">MKKRYLLLISLVSSMTLNAQQAGNNIGDNGQVEFIYQNQKVNYTTVRAADGNEWLQQNLGSEQVAKAIGDEKAFGHYFQWGRWDDGHQLIDSEVSEIYPTPNNPKGIIDGSPLFFINGGSPWQANYTGWFANPLQDDSWTAKDKTEITPNNGIDPCKAIGNEWEIPSELDWDNVMRKENIFPAPDKETVGMQRAFNSNLKIAGAGARKDNSWSFVGNRAYIWTKSPSTNPNFYRYVYLGTSTFSTTGFGGDAKSHGYSIRCVNKSSKLNTIDTEKDVNNIKAVVDQNNLKLFSPKKIQDVRIYNLAGQLVLTAKQHIVSLSNLNTGVVYLVQIKTIDGKEKSLKIVKK</sequence>
<proteinExistence type="predicted"/>
<dbReference type="STRING" id="1218108.GCA_000382425_02945"/>
<name>A0A511NJ96_9FLAO</name>
<dbReference type="InterPro" id="IPR026444">
    <property type="entry name" value="Secre_tail"/>
</dbReference>
<dbReference type="GeneID" id="84651013"/>
<dbReference type="OrthoDB" id="9805760at2"/>
<evidence type="ECO:0000313" key="4">
    <source>
        <dbReference type="Proteomes" id="UP000321245"/>
    </source>
</evidence>
<keyword evidence="1 2" id="KW-0732">Signal</keyword>
<organism evidence="3 4">
    <name type="scientific">Empedobacter brevis NBRC 14943 = ATCC 43319</name>
    <dbReference type="NCBI Taxonomy" id="1218108"/>
    <lineage>
        <taxon>Bacteria</taxon>
        <taxon>Pseudomonadati</taxon>
        <taxon>Bacteroidota</taxon>
        <taxon>Flavobacteriia</taxon>
        <taxon>Flavobacteriales</taxon>
        <taxon>Weeksellaceae</taxon>
        <taxon>Empedobacter</taxon>
    </lineage>
</organism>
<evidence type="ECO:0000313" key="3">
    <source>
        <dbReference type="EMBL" id="GEM52882.1"/>
    </source>
</evidence>
<comment type="caution">
    <text evidence="3">The sequence shown here is derived from an EMBL/GenBank/DDBJ whole genome shotgun (WGS) entry which is preliminary data.</text>
</comment>
<dbReference type="NCBIfam" id="TIGR04183">
    <property type="entry name" value="Por_Secre_tail"/>
    <property type="match status" value="1"/>
</dbReference>
<evidence type="ECO:0000256" key="1">
    <source>
        <dbReference type="ARBA" id="ARBA00022729"/>
    </source>
</evidence>
<feature type="signal peptide" evidence="2">
    <location>
        <begin position="1"/>
        <end position="19"/>
    </location>
</feature>
<reference evidence="3 4" key="1">
    <citation type="submission" date="2019-07" db="EMBL/GenBank/DDBJ databases">
        <title>Whole genome shotgun sequence of Empedobacter brevis NBRC 14943.</title>
        <authorList>
            <person name="Hosoyama A."/>
            <person name="Uohara A."/>
            <person name="Ohji S."/>
            <person name="Ichikawa N."/>
        </authorList>
    </citation>
    <scope>NUCLEOTIDE SEQUENCE [LARGE SCALE GENOMIC DNA]</scope>
    <source>
        <strain evidence="3 4">NBRC 14943</strain>
    </source>
</reference>
<evidence type="ECO:0000256" key="2">
    <source>
        <dbReference type="SAM" id="SignalP"/>
    </source>
</evidence>